<dbReference type="SUPFAM" id="SSF69572">
    <property type="entry name" value="Activating enzymes of the ubiquitin-like proteins"/>
    <property type="match status" value="1"/>
</dbReference>
<dbReference type="Proteomes" id="UP000014071">
    <property type="component" value="Unassembled WGS sequence"/>
</dbReference>
<dbReference type="Gene3D" id="3.40.50.720">
    <property type="entry name" value="NAD(P)-binding Rossmann-like Domain"/>
    <property type="match status" value="1"/>
</dbReference>
<proteinExistence type="predicted"/>
<dbReference type="InterPro" id="IPR035985">
    <property type="entry name" value="Ubiquitin-activating_enz"/>
</dbReference>
<dbReference type="RefSeq" id="XP_012190776.1">
    <property type="nucleotide sequence ID" value="XM_012335386.1"/>
</dbReference>
<accession>R9P772</accession>
<dbReference type="PANTHER" id="PTHR10953:SF162">
    <property type="entry name" value="SUMO-ACTIVATING ENZYME SUBUNIT 1"/>
    <property type="match status" value="1"/>
</dbReference>
<evidence type="ECO:0000256" key="1">
    <source>
        <dbReference type="SAM" id="MobiDB-lite"/>
    </source>
</evidence>
<dbReference type="EMBL" id="DF238808">
    <property type="protein sequence ID" value="GAC97189.1"/>
    <property type="molecule type" value="Genomic_DNA"/>
</dbReference>
<dbReference type="GeneID" id="24110055"/>
<dbReference type="HOGENOM" id="CLU_002556_4_1_1"/>
<dbReference type="PANTHER" id="PTHR10953">
    <property type="entry name" value="UBIQUITIN-ACTIVATING ENZYME E1"/>
    <property type="match status" value="1"/>
</dbReference>
<feature type="compositionally biased region" description="Low complexity" evidence="1">
    <location>
        <begin position="1"/>
        <end position="13"/>
    </location>
</feature>
<reference evidence="4" key="1">
    <citation type="journal article" date="2013" name="Genome Announc.">
        <title>Draft genome sequence of the basidiomycetous yeast-like fungus Pseudozyma hubeiensis SY62, which produces an abundant amount of the biosurfactant mannosylerythritol lipids.</title>
        <authorList>
            <person name="Konishi M."/>
            <person name="Hatada Y."/>
            <person name="Horiuchi J."/>
        </authorList>
    </citation>
    <scope>NUCLEOTIDE SEQUENCE [LARGE SCALE GENOMIC DNA]</scope>
    <source>
        <strain evidence="4">SY62</strain>
    </source>
</reference>
<feature type="region of interest" description="Disordered" evidence="1">
    <location>
        <begin position="1"/>
        <end position="26"/>
    </location>
</feature>
<dbReference type="Pfam" id="PF00899">
    <property type="entry name" value="ThiF"/>
    <property type="match status" value="1"/>
</dbReference>
<evidence type="ECO:0000313" key="4">
    <source>
        <dbReference type="Proteomes" id="UP000014071"/>
    </source>
</evidence>
<evidence type="ECO:0000259" key="2">
    <source>
        <dbReference type="Pfam" id="PF00899"/>
    </source>
</evidence>
<dbReference type="InterPro" id="IPR045886">
    <property type="entry name" value="ThiF/MoeB/HesA"/>
</dbReference>
<protein>
    <recommendedName>
        <fullName evidence="2">THIF-type NAD/FAD binding fold domain-containing protein</fullName>
    </recommendedName>
</protein>
<dbReference type="GO" id="GO:0031510">
    <property type="term" value="C:SUMO activating enzyme complex"/>
    <property type="evidence" value="ECO:0007669"/>
    <property type="project" value="TreeGrafter"/>
</dbReference>
<sequence>MEATTAAVEASTAPLDPPAPPTNGTSVTEDEAALYDRQIRLWGLAAQTRLRSAHILILGWNGIATEIIKNTVLSGIGSVTVVDPTPIDGSVDLLSGFFFRDEEVGLKKCSQGPLDRIRGLNPLVKVTGLSDEESYNKVVGGGEEAVKWLKDRGIDVVVVGTPLTDSASQSTLVRLNETTRSANIKFFFSATLGFGALYFADQISHDYLLERAAPTTSTESTETHRIKKRQAFIPLSTSLSTKWSLTERQQRRLKVPLDWFIWCSLTDLQQRLGSDSSTTSISAEALKDRTIALIAEKGLNPDVLLAQYDAEVFQRVVGAGGMGVALAPVAAVVGGVLSQDILNSVGGREEPVVNWLFLTLDGSGSTVVSRIGELEPALVVD</sequence>
<gene>
    <name evidence="3" type="ORF">PHSY_004774</name>
</gene>
<dbReference type="GO" id="GO:0016925">
    <property type="term" value="P:protein sumoylation"/>
    <property type="evidence" value="ECO:0007669"/>
    <property type="project" value="TreeGrafter"/>
</dbReference>
<dbReference type="STRING" id="1305764.R9P772"/>
<dbReference type="AlphaFoldDB" id="R9P772"/>
<organism evidence="3 4">
    <name type="scientific">Pseudozyma hubeiensis (strain SY62)</name>
    <name type="common">Yeast</name>
    <dbReference type="NCBI Taxonomy" id="1305764"/>
    <lineage>
        <taxon>Eukaryota</taxon>
        <taxon>Fungi</taxon>
        <taxon>Dikarya</taxon>
        <taxon>Basidiomycota</taxon>
        <taxon>Ustilaginomycotina</taxon>
        <taxon>Ustilaginomycetes</taxon>
        <taxon>Ustilaginales</taxon>
        <taxon>Ustilaginaceae</taxon>
        <taxon>Pseudozyma</taxon>
    </lineage>
</organism>
<evidence type="ECO:0000313" key="3">
    <source>
        <dbReference type="EMBL" id="GAC97189.1"/>
    </source>
</evidence>
<dbReference type="eggNOG" id="KOG2014">
    <property type="taxonomic scope" value="Eukaryota"/>
</dbReference>
<dbReference type="GO" id="GO:0005737">
    <property type="term" value="C:cytoplasm"/>
    <property type="evidence" value="ECO:0007669"/>
    <property type="project" value="TreeGrafter"/>
</dbReference>
<dbReference type="InterPro" id="IPR000594">
    <property type="entry name" value="ThiF_NAD_FAD-bd"/>
</dbReference>
<dbReference type="OrthoDB" id="1708823at2759"/>
<keyword evidence="4" id="KW-1185">Reference proteome</keyword>
<feature type="domain" description="THIF-type NAD/FAD binding fold" evidence="2">
    <location>
        <begin position="35"/>
        <end position="363"/>
    </location>
</feature>
<dbReference type="GO" id="GO:0019948">
    <property type="term" value="F:SUMO activating enzyme activity"/>
    <property type="evidence" value="ECO:0007669"/>
    <property type="project" value="TreeGrafter"/>
</dbReference>
<name>R9P772_PSEHS</name>